<feature type="signal peptide" evidence="2">
    <location>
        <begin position="1"/>
        <end position="27"/>
    </location>
</feature>
<evidence type="ECO:0000256" key="2">
    <source>
        <dbReference type="SAM" id="SignalP"/>
    </source>
</evidence>
<feature type="compositionally biased region" description="Gly residues" evidence="1">
    <location>
        <begin position="107"/>
        <end position="121"/>
    </location>
</feature>
<dbReference type="RefSeq" id="WP_259860281.1">
    <property type="nucleotide sequence ID" value="NZ_BAAAST010000023.1"/>
</dbReference>
<organism evidence="3 4">
    <name type="scientific">Dactylosporangium fulvum</name>
    <dbReference type="NCBI Taxonomy" id="53359"/>
    <lineage>
        <taxon>Bacteria</taxon>
        <taxon>Bacillati</taxon>
        <taxon>Actinomycetota</taxon>
        <taxon>Actinomycetes</taxon>
        <taxon>Micromonosporales</taxon>
        <taxon>Micromonosporaceae</taxon>
        <taxon>Dactylosporangium</taxon>
    </lineage>
</organism>
<evidence type="ECO:0000313" key="3">
    <source>
        <dbReference type="EMBL" id="UWP82511.1"/>
    </source>
</evidence>
<feature type="chain" id="PRO_5045622223" description="Lipoprotein" evidence="2">
    <location>
        <begin position="28"/>
        <end position="121"/>
    </location>
</feature>
<feature type="region of interest" description="Disordered" evidence="1">
    <location>
        <begin position="91"/>
        <end position="121"/>
    </location>
</feature>
<proteinExistence type="predicted"/>
<evidence type="ECO:0000256" key="1">
    <source>
        <dbReference type="SAM" id="MobiDB-lite"/>
    </source>
</evidence>
<keyword evidence="2" id="KW-0732">Signal</keyword>
<dbReference type="PROSITE" id="PS51257">
    <property type="entry name" value="PROKAR_LIPOPROTEIN"/>
    <property type="match status" value="1"/>
</dbReference>
<gene>
    <name evidence="3" type="ORF">Dfulv_46990</name>
</gene>
<reference evidence="3" key="2">
    <citation type="submission" date="2022-09" db="EMBL/GenBank/DDBJ databases">
        <title>Biosynthetic gene clusters of Dactylosporangioum fulvum.</title>
        <authorList>
            <person name="Caradec T."/>
        </authorList>
    </citation>
    <scope>NUCLEOTIDE SEQUENCE</scope>
    <source>
        <strain evidence="3">NRRL B-16292</strain>
    </source>
</reference>
<protein>
    <recommendedName>
        <fullName evidence="5">Lipoprotein</fullName>
    </recommendedName>
</protein>
<evidence type="ECO:0008006" key="5">
    <source>
        <dbReference type="Google" id="ProtNLM"/>
    </source>
</evidence>
<sequence>MRRSTAVPLGRSYLALASLATSAGLMAACARQPDRQVYCADRDGVIVDDGRCDGRDDRYYLWAGNYGRGLRPGQKLVGGTRIAYNDKAARERNGLPGTGKVSNGHVIKGGFGGSGSGSSGG</sequence>
<reference evidence="3" key="1">
    <citation type="submission" date="2021-04" db="EMBL/GenBank/DDBJ databases">
        <authorList>
            <person name="Hartkoorn R.C."/>
            <person name="Beaudoing E."/>
            <person name="Hot D."/>
        </authorList>
    </citation>
    <scope>NUCLEOTIDE SEQUENCE</scope>
    <source>
        <strain evidence="3">NRRL B-16292</strain>
    </source>
</reference>
<accession>A0ABY5W352</accession>
<name>A0ABY5W352_9ACTN</name>
<dbReference type="Proteomes" id="UP001059617">
    <property type="component" value="Chromosome"/>
</dbReference>
<evidence type="ECO:0000313" key="4">
    <source>
        <dbReference type="Proteomes" id="UP001059617"/>
    </source>
</evidence>
<keyword evidence="4" id="KW-1185">Reference proteome</keyword>
<dbReference type="EMBL" id="CP073720">
    <property type="protein sequence ID" value="UWP82511.1"/>
    <property type="molecule type" value="Genomic_DNA"/>
</dbReference>